<keyword evidence="2" id="KW-1185">Reference proteome</keyword>
<comment type="caution">
    <text evidence="1">The sequence shown here is derived from an EMBL/GenBank/DDBJ whole genome shotgun (WGS) entry which is preliminary data.</text>
</comment>
<protein>
    <submittedName>
        <fullName evidence="1">Uncharacterized protein</fullName>
    </submittedName>
</protein>
<name>A0AA35WM44_GEOBA</name>
<proteinExistence type="predicted"/>
<organism evidence="1 2">
    <name type="scientific">Geodia barretti</name>
    <name type="common">Barrett's horny sponge</name>
    <dbReference type="NCBI Taxonomy" id="519541"/>
    <lineage>
        <taxon>Eukaryota</taxon>
        <taxon>Metazoa</taxon>
        <taxon>Porifera</taxon>
        <taxon>Demospongiae</taxon>
        <taxon>Heteroscleromorpha</taxon>
        <taxon>Tetractinellida</taxon>
        <taxon>Astrophorina</taxon>
        <taxon>Geodiidae</taxon>
        <taxon>Geodia</taxon>
    </lineage>
</organism>
<accession>A0AA35WM44</accession>
<evidence type="ECO:0000313" key="2">
    <source>
        <dbReference type="Proteomes" id="UP001174909"/>
    </source>
</evidence>
<feature type="non-terminal residue" evidence="1">
    <location>
        <position position="84"/>
    </location>
</feature>
<evidence type="ECO:0000313" key="1">
    <source>
        <dbReference type="EMBL" id="CAI8025449.1"/>
    </source>
</evidence>
<sequence>KFAFDSYHKRGSRKVTFFKEDIPEGLVHFGFMNESTEMYASKGMGRTLSFLHLSLQEYLAAWHLASNYSIEFQVAYHWLSVSTE</sequence>
<reference evidence="1" key="1">
    <citation type="submission" date="2023-03" db="EMBL/GenBank/DDBJ databases">
        <authorList>
            <person name="Steffen K."/>
            <person name="Cardenas P."/>
        </authorList>
    </citation>
    <scope>NUCLEOTIDE SEQUENCE</scope>
</reference>
<dbReference type="Proteomes" id="UP001174909">
    <property type="component" value="Unassembled WGS sequence"/>
</dbReference>
<dbReference type="EMBL" id="CASHTH010002151">
    <property type="protein sequence ID" value="CAI8025449.1"/>
    <property type="molecule type" value="Genomic_DNA"/>
</dbReference>
<dbReference type="AlphaFoldDB" id="A0AA35WM44"/>
<gene>
    <name evidence="1" type="ORF">GBAR_LOCUS14705</name>
</gene>